<proteinExistence type="predicted"/>
<reference evidence="1 2" key="1">
    <citation type="submission" date="2018-12" db="EMBL/GenBank/DDBJ databases">
        <authorList>
            <person name="Betsko A.J."/>
            <person name="Stoner T.H."/>
            <person name="Garlena R.A."/>
            <person name="Russell D.A."/>
            <person name="Pope W.H."/>
            <person name="Jacobs-Sera D."/>
            <person name="Hatfull G.F."/>
        </authorList>
    </citation>
    <scope>NUCLEOTIDE SEQUENCE [LARGE SCALE GENOMIC DNA]</scope>
</reference>
<name>A0A3S9UB78_9CAUD</name>
<gene>
    <name evidence="1" type="primary">205</name>
    <name evidence="1" type="ORF">PBI_DUKE13_205</name>
</gene>
<dbReference type="Proteomes" id="UP000287876">
    <property type="component" value="Segment"/>
</dbReference>
<sequence length="56" mass="6326">MTHRGRPIIRSNEAFIMVLCPAGHVVHGIRHQDWAGSLMEARTHDPHWIVECDGAI</sequence>
<accession>A0A3S9UB78</accession>
<organism evidence="1 2">
    <name type="scientific">Mycobacterium phage Duke13</name>
    <dbReference type="NCBI Taxonomy" id="2499038"/>
    <lineage>
        <taxon>Viruses</taxon>
        <taxon>Duplodnaviria</taxon>
        <taxon>Heunggongvirae</taxon>
        <taxon>Uroviricota</taxon>
        <taxon>Caudoviricetes</taxon>
        <taxon>Omegavirus</taxon>
        <taxon>Omegavirus baka</taxon>
    </lineage>
</organism>
<evidence type="ECO:0000313" key="1">
    <source>
        <dbReference type="EMBL" id="AZS07541.1"/>
    </source>
</evidence>
<dbReference type="EMBL" id="MK279849">
    <property type="protein sequence ID" value="AZS07541.1"/>
    <property type="molecule type" value="Genomic_DNA"/>
</dbReference>
<protein>
    <submittedName>
        <fullName evidence="1">Uncharacterized protein</fullName>
    </submittedName>
</protein>
<evidence type="ECO:0000313" key="2">
    <source>
        <dbReference type="Proteomes" id="UP000287876"/>
    </source>
</evidence>